<proteinExistence type="predicted"/>
<evidence type="ECO:0000256" key="1">
    <source>
        <dbReference type="ARBA" id="ARBA00004613"/>
    </source>
</evidence>
<dbReference type="Proteomes" id="UP000075420">
    <property type="component" value="Unassembled WGS sequence"/>
</dbReference>
<dbReference type="Pfam" id="PF24517">
    <property type="entry name" value="CBM96"/>
    <property type="match status" value="1"/>
</dbReference>
<keyword evidence="4" id="KW-0106">Calcium</keyword>
<dbReference type="Gene3D" id="4.10.1080.10">
    <property type="entry name" value="TSP type-3 repeat"/>
    <property type="match status" value="2"/>
</dbReference>
<evidence type="ECO:0000256" key="2">
    <source>
        <dbReference type="ARBA" id="ARBA00022525"/>
    </source>
</evidence>
<comment type="subcellular location">
    <subcellularLocation>
        <location evidence="1">Secreted</location>
    </subcellularLocation>
</comment>
<keyword evidence="2" id="KW-0964">Secreted</keyword>
<dbReference type="GO" id="GO:0007155">
    <property type="term" value="P:cell adhesion"/>
    <property type="evidence" value="ECO:0007669"/>
    <property type="project" value="InterPro"/>
</dbReference>
<evidence type="ECO:0000256" key="5">
    <source>
        <dbReference type="SAM" id="MobiDB-lite"/>
    </source>
</evidence>
<dbReference type="GO" id="GO:0005509">
    <property type="term" value="F:calcium ion binding"/>
    <property type="evidence" value="ECO:0007669"/>
    <property type="project" value="InterPro"/>
</dbReference>
<dbReference type="EMBL" id="JELY01003417">
    <property type="protein sequence ID" value="KYF49054.1"/>
    <property type="molecule type" value="Genomic_DNA"/>
</dbReference>
<dbReference type="InterPro" id="IPR028974">
    <property type="entry name" value="TSP_type-3_rpt"/>
</dbReference>
<feature type="domain" description="Carbohydrate-binding module family 96" evidence="6">
    <location>
        <begin position="340"/>
        <end position="464"/>
    </location>
</feature>
<gene>
    <name evidence="7" type="ORF">BE08_45235</name>
</gene>
<evidence type="ECO:0000313" key="8">
    <source>
        <dbReference type="Proteomes" id="UP000075420"/>
    </source>
</evidence>
<evidence type="ECO:0000256" key="3">
    <source>
        <dbReference type="ARBA" id="ARBA00022729"/>
    </source>
</evidence>
<accession>A0A150P1N3</accession>
<evidence type="ECO:0000259" key="6">
    <source>
        <dbReference type="Pfam" id="PF24517"/>
    </source>
</evidence>
<sequence length="470" mass="48724">MLAAFPGTAFGAATAITFTINHADCGNAEFALYLNGVHLDTVASARRCYCNNLTVQRTFTEPEVLALYDPDTCNDVRVDINRGQSLFLGFVSVDVASTEGSSQLCLFDALSTSRTPCADRNVCDAYHRSVTSLGNYDGDGVAPGLGVGCDNCAYHKNPDQADADADGVGDVCDPCPLGDRDDDTICDAKDNCRDVINPAQADSDRDGVGDACDNCSSASNRDQADADADGVGDVCDPCPFGDRDGDAVCDAADNCGDVINPAQADSDGDGIGDACDNCPATANPDQLDSNGDGYGDACVGVCVTLQRGAAGAVADADIVEAYPGYSDGNSPYTGSGTAHGLRQQALYRFGVEGIPAGATVTSAVFGAVAFGSSDHEVRVHRITAPWAEHTVTWHSFAASYDAAVEADLAWTGASAVAADLTELVQAWVDGTAPNHGFLLDGDPDGSTSCRSSEHPNQSDRPWLEICYVAP</sequence>
<dbReference type="SUPFAM" id="SSF103647">
    <property type="entry name" value="TSP type-3 repeat"/>
    <property type="match status" value="1"/>
</dbReference>
<dbReference type="NCBIfam" id="NF033679">
    <property type="entry name" value="DNRLRE_dom"/>
    <property type="match status" value="1"/>
</dbReference>
<feature type="region of interest" description="Disordered" evidence="5">
    <location>
        <begin position="439"/>
        <end position="458"/>
    </location>
</feature>
<dbReference type="AlphaFoldDB" id="A0A150P1N3"/>
<keyword evidence="3" id="KW-0732">Signal</keyword>
<protein>
    <recommendedName>
        <fullName evidence="6">Carbohydrate-binding module family 96 domain-containing protein</fullName>
    </recommendedName>
</protein>
<dbReference type="Pfam" id="PF02412">
    <property type="entry name" value="TSP_3"/>
    <property type="match status" value="2"/>
</dbReference>
<dbReference type="InterPro" id="IPR055372">
    <property type="entry name" value="CBM96"/>
</dbReference>
<dbReference type="PANTHER" id="PTHR10199">
    <property type="entry name" value="THROMBOSPONDIN"/>
    <property type="match status" value="1"/>
</dbReference>
<name>A0A150P1N3_SORCE</name>
<comment type="caution">
    <text evidence="7">The sequence shown here is derived from an EMBL/GenBank/DDBJ whole genome shotgun (WGS) entry which is preliminary data.</text>
</comment>
<evidence type="ECO:0000256" key="4">
    <source>
        <dbReference type="ARBA" id="ARBA00022837"/>
    </source>
</evidence>
<dbReference type="GO" id="GO:0005576">
    <property type="term" value="C:extracellular region"/>
    <property type="evidence" value="ECO:0007669"/>
    <property type="project" value="UniProtKB-SubCell"/>
</dbReference>
<reference evidence="7 8" key="1">
    <citation type="submission" date="2014-02" db="EMBL/GenBank/DDBJ databases">
        <title>The small core and large imbalanced accessory genome model reveals a collaborative survival strategy of Sorangium cellulosum strains in nature.</title>
        <authorList>
            <person name="Han K."/>
            <person name="Peng R."/>
            <person name="Blom J."/>
            <person name="Li Y.-Z."/>
        </authorList>
    </citation>
    <scope>NUCLEOTIDE SEQUENCE [LARGE SCALE GENOMIC DNA]</scope>
    <source>
        <strain evidence="7 8">So0157-25</strain>
    </source>
</reference>
<dbReference type="InterPro" id="IPR003367">
    <property type="entry name" value="Thrombospondin_3-like_rpt"/>
</dbReference>
<organism evidence="7 8">
    <name type="scientific">Sorangium cellulosum</name>
    <name type="common">Polyangium cellulosum</name>
    <dbReference type="NCBI Taxonomy" id="56"/>
    <lineage>
        <taxon>Bacteria</taxon>
        <taxon>Pseudomonadati</taxon>
        <taxon>Myxococcota</taxon>
        <taxon>Polyangia</taxon>
        <taxon>Polyangiales</taxon>
        <taxon>Polyangiaceae</taxon>
        <taxon>Sorangium</taxon>
    </lineage>
</organism>
<evidence type="ECO:0000313" key="7">
    <source>
        <dbReference type="EMBL" id="KYF49054.1"/>
    </source>
</evidence>